<evidence type="ECO:0000256" key="2">
    <source>
        <dbReference type="ARBA" id="ARBA00022692"/>
    </source>
</evidence>
<feature type="signal peptide" evidence="6">
    <location>
        <begin position="1"/>
        <end position="17"/>
    </location>
</feature>
<feature type="transmembrane region" description="Helical" evidence="5">
    <location>
        <begin position="227"/>
        <end position="244"/>
    </location>
</feature>
<keyword evidence="9" id="KW-1185">Reference proteome</keyword>
<evidence type="ECO:0000256" key="6">
    <source>
        <dbReference type="SAM" id="SignalP"/>
    </source>
</evidence>
<evidence type="ECO:0000256" key="4">
    <source>
        <dbReference type="ARBA" id="ARBA00023136"/>
    </source>
</evidence>
<feature type="transmembrane region" description="Helical" evidence="5">
    <location>
        <begin position="265"/>
        <end position="286"/>
    </location>
</feature>
<dbReference type="PROSITE" id="PS51257">
    <property type="entry name" value="PROKAR_LIPOPROTEIN"/>
    <property type="match status" value="1"/>
</dbReference>
<feature type="transmembrane region" description="Helical" evidence="5">
    <location>
        <begin position="112"/>
        <end position="135"/>
    </location>
</feature>
<feature type="transmembrane region" description="Helical" evidence="5">
    <location>
        <begin position="205"/>
        <end position="221"/>
    </location>
</feature>
<accession>A0AAD8XZ53</accession>
<evidence type="ECO:0000259" key="7">
    <source>
        <dbReference type="Pfam" id="PF03151"/>
    </source>
</evidence>
<evidence type="ECO:0000313" key="9">
    <source>
        <dbReference type="Proteomes" id="UP001224775"/>
    </source>
</evidence>
<gene>
    <name evidence="8" type="ORF">QTG54_012894</name>
</gene>
<evidence type="ECO:0000256" key="3">
    <source>
        <dbReference type="ARBA" id="ARBA00022989"/>
    </source>
</evidence>
<dbReference type="Proteomes" id="UP001224775">
    <property type="component" value="Unassembled WGS sequence"/>
</dbReference>
<keyword evidence="6" id="KW-0732">Signal</keyword>
<evidence type="ECO:0000313" key="8">
    <source>
        <dbReference type="EMBL" id="KAK1736294.1"/>
    </source>
</evidence>
<dbReference type="GO" id="GO:0016020">
    <property type="term" value="C:membrane"/>
    <property type="evidence" value="ECO:0007669"/>
    <property type="project" value="UniProtKB-SubCell"/>
</dbReference>
<dbReference type="PANTHER" id="PTHR11132">
    <property type="entry name" value="SOLUTE CARRIER FAMILY 35"/>
    <property type="match status" value="1"/>
</dbReference>
<name>A0AAD8XZ53_9STRA</name>
<evidence type="ECO:0000256" key="5">
    <source>
        <dbReference type="SAM" id="Phobius"/>
    </source>
</evidence>
<dbReference type="InterPro" id="IPR004853">
    <property type="entry name" value="Sugar_P_trans_dom"/>
</dbReference>
<dbReference type="EMBL" id="JATAAI010000029">
    <property type="protein sequence ID" value="KAK1736294.1"/>
    <property type="molecule type" value="Genomic_DNA"/>
</dbReference>
<keyword evidence="4 5" id="KW-0472">Membrane</keyword>
<organism evidence="8 9">
    <name type="scientific">Skeletonema marinoi</name>
    <dbReference type="NCBI Taxonomy" id="267567"/>
    <lineage>
        <taxon>Eukaryota</taxon>
        <taxon>Sar</taxon>
        <taxon>Stramenopiles</taxon>
        <taxon>Ochrophyta</taxon>
        <taxon>Bacillariophyta</taxon>
        <taxon>Coscinodiscophyceae</taxon>
        <taxon>Thalassiosirophycidae</taxon>
        <taxon>Thalassiosirales</taxon>
        <taxon>Skeletonemataceae</taxon>
        <taxon>Skeletonema</taxon>
        <taxon>Skeletonema marinoi-dohrnii complex</taxon>
    </lineage>
</organism>
<feature type="domain" description="Sugar phosphate transporter" evidence="7">
    <location>
        <begin position="83"/>
        <end position="377"/>
    </location>
</feature>
<dbReference type="InterPro" id="IPR050186">
    <property type="entry name" value="TPT_transporter"/>
</dbReference>
<keyword evidence="2 5" id="KW-0812">Transmembrane</keyword>
<reference evidence="8" key="1">
    <citation type="submission" date="2023-06" db="EMBL/GenBank/DDBJ databases">
        <title>Survivors Of The Sea: Transcriptome response of Skeletonema marinoi to long-term dormancy.</title>
        <authorList>
            <person name="Pinder M.I.M."/>
            <person name="Kourtchenko O."/>
            <person name="Robertson E.K."/>
            <person name="Larsson T."/>
            <person name="Maumus F."/>
            <person name="Osuna-Cruz C.M."/>
            <person name="Vancaester E."/>
            <person name="Stenow R."/>
            <person name="Vandepoele K."/>
            <person name="Ploug H."/>
            <person name="Bruchert V."/>
            <person name="Godhe A."/>
            <person name="Topel M."/>
        </authorList>
    </citation>
    <scope>NUCLEOTIDE SEQUENCE</scope>
    <source>
        <strain evidence="8">R05AC</strain>
    </source>
</reference>
<dbReference type="AlphaFoldDB" id="A0AAD8XZ53"/>
<keyword evidence="3 5" id="KW-1133">Transmembrane helix</keyword>
<proteinExistence type="predicted"/>
<dbReference type="Pfam" id="PF03151">
    <property type="entry name" value="TPT"/>
    <property type="match status" value="1"/>
</dbReference>
<comment type="subcellular location">
    <subcellularLocation>
        <location evidence="1">Membrane</location>
        <topology evidence="1">Multi-pass membrane protein</topology>
    </subcellularLocation>
</comment>
<dbReference type="SUPFAM" id="SSF103481">
    <property type="entry name" value="Multidrug resistance efflux transporter EmrE"/>
    <property type="match status" value="2"/>
</dbReference>
<protein>
    <submittedName>
        <fullName evidence="8">Triose-phosphate transporter family protein</fullName>
    </submittedName>
</protein>
<feature type="chain" id="PRO_5041919050" evidence="6">
    <location>
        <begin position="18"/>
        <end position="413"/>
    </location>
</feature>
<sequence>MKLSITLSLALAGACSAFALAPGTTVRNNAAVGTAFDKPSAFVQHNPQHRSTTALSAAATATASSDAIQSTRGGGATGFDIPLLIYFTLWYVGNYYYNISNKLALKATGGAAGFPMTISALQLGIGSIYGIFLWLAPDARTKPKVTMDDIIKMLPVAFCYAGAHSASVFSFSAGSVSFGQIVKASEPAFAAVLSQFVYNKPVSKAKWLCLPIVIGGVILASVNELDFAVSALVSACIANMFAAVRGNENKKLMETEGLKDRIGSVGNQFCITSILGFLLSIPFVLVKEGSRFGEFAEAFKTVPALRSNMIASALWFYGYNELSTMTLKKTNAVTQSVANTAKRVIVIIGVALVLGESLDFMKLLGCGIGVGGVFLYSIIDSIVKPSQGGFNVNRVSFVRHGIFSVPSPRAPIS</sequence>
<dbReference type="InterPro" id="IPR037185">
    <property type="entry name" value="EmrE-like"/>
</dbReference>
<comment type="caution">
    <text evidence="8">The sequence shown here is derived from an EMBL/GenBank/DDBJ whole genome shotgun (WGS) entry which is preliminary data.</text>
</comment>
<evidence type="ECO:0000256" key="1">
    <source>
        <dbReference type="ARBA" id="ARBA00004141"/>
    </source>
</evidence>